<keyword evidence="4" id="KW-1185">Reference proteome</keyword>
<dbReference type="InterPro" id="IPR056884">
    <property type="entry name" value="NPHP3-like_N"/>
</dbReference>
<proteinExistence type="predicted"/>
<evidence type="ECO:0000259" key="2">
    <source>
        <dbReference type="Pfam" id="PF24883"/>
    </source>
</evidence>
<organism evidence="3 4">
    <name type="scientific">Lasiosphaeris hirsuta</name>
    <dbReference type="NCBI Taxonomy" id="260670"/>
    <lineage>
        <taxon>Eukaryota</taxon>
        <taxon>Fungi</taxon>
        <taxon>Dikarya</taxon>
        <taxon>Ascomycota</taxon>
        <taxon>Pezizomycotina</taxon>
        <taxon>Sordariomycetes</taxon>
        <taxon>Sordariomycetidae</taxon>
        <taxon>Sordariales</taxon>
        <taxon>Lasiosphaeriaceae</taxon>
        <taxon>Lasiosphaeris</taxon>
    </lineage>
</organism>
<accession>A0AA40A7C6</accession>
<dbReference type="Proteomes" id="UP001172102">
    <property type="component" value="Unassembled WGS sequence"/>
</dbReference>
<dbReference type="PANTHER" id="PTHR10039:SF5">
    <property type="entry name" value="NACHT DOMAIN-CONTAINING PROTEIN"/>
    <property type="match status" value="1"/>
</dbReference>
<sequence length="250" mass="28465">MAQDLEKLLVQNGSNNVEGKFTALETQLSGAYWIEGKAGSGKSTLMKYLLNRDETAQLLNQWAGDKELFTGSYFFWSMGTSLQKSQDGLLRTILFQLLKTYPELIPTACPDRLSIKDYEYLEAWTMEDLMKSFDHLLRQKSLPIRMCLFIDGLDEYSGIHTDLVKLLGNIAKSDHIKLCVSSRPWPEFRDAYGSSAWTLCIHEFTKSDICAFAQDRLTESPRFETLRMASVAETNRLVDEITSRAEGVFL</sequence>
<dbReference type="SUPFAM" id="SSF52540">
    <property type="entry name" value="P-loop containing nucleoside triphosphate hydrolases"/>
    <property type="match status" value="1"/>
</dbReference>
<comment type="caution">
    <text evidence="3">The sequence shown here is derived from an EMBL/GenBank/DDBJ whole genome shotgun (WGS) entry which is preliminary data.</text>
</comment>
<dbReference type="Pfam" id="PF24883">
    <property type="entry name" value="NPHP3_N"/>
    <property type="match status" value="1"/>
</dbReference>
<feature type="domain" description="Nephrocystin 3-like N-terminal" evidence="2">
    <location>
        <begin position="28"/>
        <end position="183"/>
    </location>
</feature>
<dbReference type="AlphaFoldDB" id="A0AA40A7C6"/>
<gene>
    <name evidence="3" type="ORF">B0H67DRAFT_601622</name>
</gene>
<evidence type="ECO:0000256" key="1">
    <source>
        <dbReference type="ARBA" id="ARBA00022737"/>
    </source>
</evidence>
<dbReference type="InterPro" id="IPR027417">
    <property type="entry name" value="P-loop_NTPase"/>
</dbReference>
<dbReference type="PANTHER" id="PTHR10039">
    <property type="entry name" value="AMELOGENIN"/>
    <property type="match status" value="1"/>
</dbReference>
<name>A0AA40A7C6_9PEZI</name>
<protein>
    <recommendedName>
        <fullName evidence="2">Nephrocystin 3-like N-terminal domain-containing protein</fullName>
    </recommendedName>
</protein>
<evidence type="ECO:0000313" key="3">
    <source>
        <dbReference type="EMBL" id="KAK0710649.1"/>
    </source>
</evidence>
<evidence type="ECO:0000313" key="4">
    <source>
        <dbReference type="Proteomes" id="UP001172102"/>
    </source>
</evidence>
<dbReference type="Gene3D" id="3.40.50.300">
    <property type="entry name" value="P-loop containing nucleotide triphosphate hydrolases"/>
    <property type="match status" value="1"/>
</dbReference>
<reference evidence="3" key="1">
    <citation type="submission" date="2023-06" db="EMBL/GenBank/DDBJ databases">
        <title>Genome-scale phylogeny and comparative genomics of the fungal order Sordariales.</title>
        <authorList>
            <consortium name="Lawrence Berkeley National Laboratory"/>
            <person name="Hensen N."/>
            <person name="Bonometti L."/>
            <person name="Westerberg I."/>
            <person name="Brannstrom I.O."/>
            <person name="Guillou S."/>
            <person name="Cros-Aarteil S."/>
            <person name="Calhoun S."/>
            <person name="Haridas S."/>
            <person name="Kuo A."/>
            <person name="Mondo S."/>
            <person name="Pangilinan J."/>
            <person name="Riley R."/>
            <person name="Labutti K."/>
            <person name="Andreopoulos B."/>
            <person name="Lipzen A."/>
            <person name="Chen C."/>
            <person name="Yanf M."/>
            <person name="Daum C."/>
            <person name="Ng V."/>
            <person name="Clum A."/>
            <person name="Steindorff A."/>
            <person name="Ohm R."/>
            <person name="Martin F."/>
            <person name="Silar P."/>
            <person name="Natvig D."/>
            <person name="Lalanne C."/>
            <person name="Gautier V."/>
            <person name="Ament-Velasquez S.L."/>
            <person name="Kruys A."/>
            <person name="Hutchinson M.I."/>
            <person name="Powell A.J."/>
            <person name="Barry K."/>
            <person name="Miller A.N."/>
            <person name="Grigoriev I.V."/>
            <person name="Debuchy R."/>
            <person name="Gladieux P."/>
            <person name="Thoren M.H."/>
            <person name="Johannesson H."/>
        </authorList>
    </citation>
    <scope>NUCLEOTIDE SEQUENCE</scope>
    <source>
        <strain evidence="3">SMH4607-1</strain>
    </source>
</reference>
<dbReference type="EMBL" id="JAUKUA010000005">
    <property type="protein sequence ID" value="KAK0710649.1"/>
    <property type="molecule type" value="Genomic_DNA"/>
</dbReference>
<keyword evidence="1" id="KW-0677">Repeat</keyword>